<proteinExistence type="predicted"/>
<keyword evidence="3" id="KW-1185">Reference proteome</keyword>
<name>A0A5N5D1U8_9PEZI</name>
<dbReference type="Proteomes" id="UP000325902">
    <property type="component" value="Unassembled WGS sequence"/>
</dbReference>
<feature type="compositionally biased region" description="Basic and acidic residues" evidence="1">
    <location>
        <begin position="210"/>
        <end position="226"/>
    </location>
</feature>
<dbReference type="AlphaFoldDB" id="A0A5N5D1U8"/>
<sequence>MNPNDFPPSGGSDFPNTTTWDEAQAANITLRTPGLDPAGNPLPDDVFSLYELVTCALASRAWPNHHLFFKIADDPASHADMQEFADNLRRRRADKVYDRKLFTFLRDLAIIQHTMNPGPSTEEAFLHADGVVDRAREVEKGLEELLQKVKEEKMRPAVGRKGVGKVEGEQKKVVAFPGDLSAVRRAIDESFKDVKFEDEGEKGEEDMGQEGEKEEKEENKKGKGKA</sequence>
<evidence type="ECO:0000256" key="1">
    <source>
        <dbReference type="SAM" id="MobiDB-lite"/>
    </source>
</evidence>
<protein>
    <submittedName>
        <fullName evidence="2">Uncharacterized protein</fullName>
    </submittedName>
</protein>
<reference evidence="2 3" key="1">
    <citation type="journal article" date="2019" name="Sci. Rep.">
        <title>A multi-omics analysis of the grapevine pathogen Lasiodiplodia theobromae reveals that temperature affects the expression of virulence- and pathogenicity-related genes.</title>
        <authorList>
            <person name="Felix C."/>
            <person name="Meneses R."/>
            <person name="Goncalves M.F.M."/>
            <person name="Tilleman L."/>
            <person name="Duarte A.S."/>
            <person name="Jorrin-Novo J.V."/>
            <person name="Van de Peer Y."/>
            <person name="Deforce D."/>
            <person name="Van Nieuwerburgh F."/>
            <person name="Esteves A.C."/>
            <person name="Alves A."/>
        </authorList>
    </citation>
    <scope>NUCLEOTIDE SEQUENCE [LARGE SCALE GENOMIC DNA]</scope>
    <source>
        <strain evidence="2 3">LA-SOL3</strain>
    </source>
</reference>
<organism evidence="2 3">
    <name type="scientific">Lasiodiplodia theobromae</name>
    <dbReference type="NCBI Taxonomy" id="45133"/>
    <lineage>
        <taxon>Eukaryota</taxon>
        <taxon>Fungi</taxon>
        <taxon>Dikarya</taxon>
        <taxon>Ascomycota</taxon>
        <taxon>Pezizomycotina</taxon>
        <taxon>Dothideomycetes</taxon>
        <taxon>Dothideomycetes incertae sedis</taxon>
        <taxon>Botryosphaeriales</taxon>
        <taxon>Botryosphaeriaceae</taxon>
        <taxon>Lasiodiplodia</taxon>
    </lineage>
</organism>
<feature type="compositionally biased region" description="Acidic residues" evidence="1">
    <location>
        <begin position="198"/>
        <end position="209"/>
    </location>
</feature>
<evidence type="ECO:0000313" key="3">
    <source>
        <dbReference type="Proteomes" id="UP000325902"/>
    </source>
</evidence>
<dbReference type="EMBL" id="VCHE01000103">
    <property type="protein sequence ID" value="KAB2571382.1"/>
    <property type="molecule type" value="Genomic_DNA"/>
</dbReference>
<accession>A0A5N5D1U8</accession>
<evidence type="ECO:0000313" key="2">
    <source>
        <dbReference type="EMBL" id="KAB2571382.1"/>
    </source>
</evidence>
<comment type="caution">
    <text evidence="2">The sequence shown here is derived from an EMBL/GenBank/DDBJ whole genome shotgun (WGS) entry which is preliminary data.</text>
</comment>
<gene>
    <name evidence="2" type="ORF">DBV05_g9964</name>
</gene>
<feature type="region of interest" description="Disordered" evidence="1">
    <location>
        <begin position="194"/>
        <end position="226"/>
    </location>
</feature>